<dbReference type="Proteomes" id="UP000198539">
    <property type="component" value="Unassembled WGS sequence"/>
</dbReference>
<organism evidence="3 4">
    <name type="scientific">Roseicitreum antarcticum</name>
    <dbReference type="NCBI Taxonomy" id="564137"/>
    <lineage>
        <taxon>Bacteria</taxon>
        <taxon>Pseudomonadati</taxon>
        <taxon>Pseudomonadota</taxon>
        <taxon>Alphaproteobacteria</taxon>
        <taxon>Rhodobacterales</taxon>
        <taxon>Paracoccaceae</taxon>
        <taxon>Roseicitreum</taxon>
    </lineage>
</organism>
<dbReference type="Pfam" id="PF05170">
    <property type="entry name" value="AsmA"/>
    <property type="match status" value="2"/>
</dbReference>
<proteinExistence type="predicted"/>
<evidence type="ECO:0000313" key="4">
    <source>
        <dbReference type="Proteomes" id="UP000198539"/>
    </source>
</evidence>
<dbReference type="AlphaFoldDB" id="A0A1H2SJM8"/>
<reference evidence="3 4" key="1">
    <citation type="submission" date="2016-10" db="EMBL/GenBank/DDBJ databases">
        <authorList>
            <person name="de Groot N.N."/>
        </authorList>
    </citation>
    <scope>NUCLEOTIDE SEQUENCE [LARGE SCALE GENOMIC DNA]</scope>
    <source>
        <strain evidence="3 4">CGMCC 1.8894</strain>
    </source>
</reference>
<dbReference type="InterPro" id="IPR007844">
    <property type="entry name" value="AsmA"/>
</dbReference>
<dbReference type="PANTHER" id="PTHR30441">
    <property type="entry name" value="DUF748 DOMAIN-CONTAINING PROTEIN"/>
    <property type="match status" value="1"/>
</dbReference>
<evidence type="ECO:0000313" key="3">
    <source>
        <dbReference type="EMBL" id="SDW31728.1"/>
    </source>
</evidence>
<feature type="domain" description="AsmA" evidence="2">
    <location>
        <begin position="429"/>
        <end position="528"/>
    </location>
</feature>
<dbReference type="OrthoDB" id="5439561at2"/>
<feature type="domain" description="AsmA" evidence="2">
    <location>
        <begin position="8"/>
        <end position="189"/>
    </location>
</feature>
<gene>
    <name evidence="3" type="ORF">SAMN04488238_101624</name>
</gene>
<dbReference type="STRING" id="564137.SAMN04488238_101624"/>
<keyword evidence="1" id="KW-0175">Coiled coil</keyword>
<dbReference type="GO" id="GO:0090313">
    <property type="term" value="P:regulation of protein targeting to membrane"/>
    <property type="evidence" value="ECO:0007669"/>
    <property type="project" value="TreeGrafter"/>
</dbReference>
<sequence>MRWIFRLLGIVLVLVVFAVGALFLIPTDRIAGIAAQQFTAATGRALSIRGGVRPTIYPTVGVRLGDVELANMQGTDTGPMVLAGSIAVGLDVAALVAGNIVIRNLDITDARVILERGMDGVANWSFAPGAEPVTDIVTTEGAQASQGLVLDRAQISNASLRLIDRQTGTDLTLEGLDATLTLPAWQGPASLSASAVMRGQPLSLDAQIDGFGAFADGRVAPVSLSGQAAGATFAFDGRAGTGTLSADGQLSLDVPDLGPVLALLGQAAVAPQGVAPLSLAGQVTLAPAGSLHLRDGQIGVAGNRLTGAADVTFDGQRPMLSAQLAAGELDLTALTSGAGGGAGGGAAAAGWPTTPIDASALGLADAALVLSASSLRTGAFDLGPLRVAMTLDRSRAVFDLREVRLFDGLITGEFVMNNRAGLSVGGNLAARDIALLPLLRDMADFDRLNGTGAAELQFLGSGASVDAIMKSLSGSGNLGFDRGEIIGFDLAGMLRNLDMSYMGEGNRTIYQSITGSFTMNDGVLRNDDLSLDADRVTVTGAGSVGLGERVLDYRLTPVALVDRDTGQSLRVPLLVTGPWSAPRLRLDLEGLAEERLREERERLEERAREELRTRAEAELQRSLQIERAEGESLEDAARRRLEEEVGRGLQRLLGGN</sequence>
<dbReference type="RefSeq" id="WP_092885212.1">
    <property type="nucleotide sequence ID" value="NZ_CP061498.1"/>
</dbReference>
<keyword evidence="4" id="KW-1185">Reference proteome</keyword>
<name>A0A1H2SJM8_9RHOB</name>
<dbReference type="GO" id="GO:0005886">
    <property type="term" value="C:plasma membrane"/>
    <property type="evidence" value="ECO:0007669"/>
    <property type="project" value="TreeGrafter"/>
</dbReference>
<dbReference type="InterPro" id="IPR052894">
    <property type="entry name" value="AsmA-related"/>
</dbReference>
<dbReference type="EMBL" id="FNOM01000001">
    <property type="protein sequence ID" value="SDW31728.1"/>
    <property type="molecule type" value="Genomic_DNA"/>
</dbReference>
<evidence type="ECO:0000256" key="1">
    <source>
        <dbReference type="SAM" id="Coils"/>
    </source>
</evidence>
<dbReference type="PANTHER" id="PTHR30441:SF4">
    <property type="entry name" value="PROTEIN ASMA"/>
    <property type="match status" value="1"/>
</dbReference>
<accession>A0A1H2SJM8</accession>
<evidence type="ECO:0000259" key="2">
    <source>
        <dbReference type="Pfam" id="PF05170"/>
    </source>
</evidence>
<feature type="coiled-coil region" evidence="1">
    <location>
        <begin position="586"/>
        <end position="620"/>
    </location>
</feature>
<protein>
    <submittedName>
        <fullName evidence="3">AsmA protein</fullName>
    </submittedName>
</protein>